<comment type="similarity">
    <text evidence="1">Belongs to the ATP-dependent AMP-binding enzyme family.</text>
</comment>
<dbReference type="OMA" id="IMAFMAN"/>
<sequence length="75" mass="8565">MDAGEIPVAYVVKKQGSTHLQEDQIMSFVQSKVAPYKKIRKVVFVEAIPRSPSGKILKRQLKCLLQESILHRSRM</sequence>
<dbReference type="Gene3D" id="3.30.300.30">
    <property type="match status" value="1"/>
</dbReference>
<dbReference type="AlphaFoldDB" id="J3MNF2"/>
<protein>
    <recommendedName>
        <fullName evidence="5">AMP-binding enzyme C-terminal domain-containing protein</fullName>
    </recommendedName>
</protein>
<dbReference type="EnsemblPlants" id="OB07G29340.1">
    <property type="protein sequence ID" value="OB07G29340.1"/>
    <property type="gene ID" value="OB07G29340"/>
</dbReference>
<proteinExistence type="inferred from homology"/>
<evidence type="ECO:0000256" key="3">
    <source>
        <dbReference type="ARBA" id="ARBA00022741"/>
    </source>
</evidence>
<dbReference type="SUPFAM" id="SSF56801">
    <property type="entry name" value="Acetyl-CoA synthetase-like"/>
    <property type="match status" value="1"/>
</dbReference>
<dbReference type="eggNOG" id="KOG1176">
    <property type="taxonomic scope" value="Eukaryota"/>
</dbReference>
<dbReference type="GO" id="GO:0005777">
    <property type="term" value="C:peroxisome"/>
    <property type="evidence" value="ECO:0007669"/>
    <property type="project" value="TreeGrafter"/>
</dbReference>
<dbReference type="PANTHER" id="PTHR24096">
    <property type="entry name" value="LONG-CHAIN-FATTY-ACID--COA LIGASE"/>
    <property type="match status" value="1"/>
</dbReference>
<evidence type="ECO:0000313" key="6">
    <source>
        <dbReference type="EnsemblPlants" id="OB07G29340.1"/>
    </source>
</evidence>
<accession>J3MNF2</accession>
<dbReference type="GO" id="GO:0016405">
    <property type="term" value="F:CoA-ligase activity"/>
    <property type="evidence" value="ECO:0007669"/>
    <property type="project" value="TreeGrafter"/>
</dbReference>
<evidence type="ECO:0000256" key="2">
    <source>
        <dbReference type="ARBA" id="ARBA00022598"/>
    </source>
</evidence>
<evidence type="ECO:0000313" key="7">
    <source>
        <dbReference type="Proteomes" id="UP000006038"/>
    </source>
</evidence>
<dbReference type="Proteomes" id="UP000006038">
    <property type="component" value="Chromosome 7"/>
</dbReference>
<dbReference type="PANTHER" id="PTHR24096:SF338">
    <property type="entry name" value="4-COUMARATE--COA LIGASE-LIKE 8-RELATED"/>
    <property type="match status" value="1"/>
</dbReference>
<dbReference type="GO" id="GO:0005524">
    <property type="term" value="F:ATP binding"/>
    <property type="evidence" value="ECO:0007669"/>
    <property type="project" value="UniProtKB-KW"/>
</dbReference>
<dbReference type="InterPro" id="IPR045851">
    <property type="entry name" value="AMP-bd_C_sf"/>
</dbReference>
<dbReference type="STRING" id="4533.J3MNF2"/>
<dbReference type="Pfam" id="PF13193">
    <property type="entry name" value="AMP-binding_C"/>
    <property type="match status" value="1"/>
</dbReference>
<dbReference type="HOGENOM" id="CLU_200000_0_0_1"/>
<evidence type="ECO:0000259" key="5">
    <source>
        <dbReference type="Pfam" id="PF13193"/>
    </source>
</evidence>
<keyword evidence="2" id="KW-0436">Ligase</keyword>
<dbReference type="Gramene" id="OB07G29340.1">
    <property type="protein sequence ID" value="OB07G29340.1"/>
    <property type="gene ID" value="OB07G29340"/>
</dbReference>
<dbReference type="InterPro" id="IPR025110">
    <property type="entry name" value="AMP-bd_C"/>
</dbReference>
<reference evidence="6" key="2">
    <citation type="submission" date="2013-04" db="UniProtKB">
        <authorList>
            <consortium name="EnsemblPlants"/>
        </authorList>
    </citation>
    <scope>IDENTIFICATION</scope>
</reference>
<keyword evidence="4" id="KW-0067">ATP-binding</keyword>
<keyword evidence="3" id="KW-0547">Nucleotide-binding</keyword>
<organism evidence="6">
    <name type="scientific">Oryza brachyantha</name>
    <name type="common">malo sina</name>
    <dbReference type="NCBI Taxonomy" id="4533"/>
    <lineage>
        <taxon>Eukaryota</taxon>
        <taxon>Viridiplantae</taxon>
        <taxon>Streptophyta</taxon>
        <taxon>Embryophyta</taxon>
        <taxon>Tracheophyta</taxon>
        <taxon>Spermatophyta</taxon>
        <taxon>Magnoliopsida</taxon>
        <taxon>Liliopsida</taxon>
        <taxon>Poales</taxon>
        <taxon>Poaceae</taxon>
        <taxon>BOP clade</taxon>
        <taxon>Oryzoideae</taxon>
        <taxon>Oryzeae</taxon>
        <taxon>Oryzinae</taxon>
        <taxon>Oryza</taxon>
    </lineage>
</organism>
<name>J3MNF2_ORYBR</name>
<evidence type="ECO:0000256" key="1">
    <source>
        <dbReference type="ARBA" id="ARBA00006432"/>
    </source>
</evidence>
<reference evidence="6" key="1">
    <citation type="journal article" date="2013" name="Nat. Commun.">
        <title>Whole-genome sequencing of Oryza brachyantha reveals mechanisms underlying Oryza genome evolution.</title>
        <authorList>
            <person name="Chen J."/>
            <person name="Huang Q."/>
            <person name="Gao D."/>
            <person name="Wang J."/>
            <person name="Lang Y."/>
            <person name="Liu T."/>
            <person name="Li B."/>
            <person name="Bai Z."/>
            <person name="Luis Goicoechea J."/>
            <person name="Liang C."/>
            <person name="Chen C."/>
            <person name="Zhang W."/>
            <person name="Sun S."/>
            <person name="Liao Y."/>
            <person name="Zhang X."/>
            <person name="Yang L."/>
            <person name="Song C."/>
            <person name="Wang M."/>
            <person name="Shi J."/>
            <person name="Liu G."/>
            <person name="Liu J."/>
            <person name="Zhou H."/>
            <person name="Zhou W."/>
            <person name="Yu Q."/>
            <person name="An N."/>
            <person name="Chen Y."/>
            <person name="Cai Q."/>
            <person name="Wang B."/>
            <person name="Liu B."/>
            <person name="Min J."/>
            <person name="Huang Y."/>
            <person name="Wu H."/>
            <person name="Li Z."/>
            <person name="Zhang Y."/>
            <person name="Yin Y."/>
            <person name="Song W."/>
            <person name="Jiang J."/>
            <person name="Jackson S.A."/>
            <person name="Wing R.A."/>
            <person name="Wang J."/>
            <person name="Chen M."/>
        </authorList>
    </citation>
    <scope>NUCLEOTIDE SEQUENCE [LARGE SCALE GENOMIC DNA]</scope>
    <source>
        <strain evidence="6">cv. IRGC 101232</strain>
    </source>
</reference>
<dbReference type="GO" id="GO:0016878">
    <property type="term" value="F:acid-thiol ligase activity"/>
    <property type="evidence" value="ECO:0007669"/>
    <property type="project" value="UniProtKB-ARBA"/>
</dbReference>
<evidence type="ECO:0000256" key="4">
    <source>
        <dbReference type="ARBA" id="ARBA00022840"/>
    </source>
</evidence>
<feature type="domain" description="AMP-binding enzyme C-terminal" evidence="5">
    <location>
        <begin position="3"/>
        <end position="55"/>
    </location>
</feature>
<keyword evidence="7" id="KW-1185">Reference proteome</keyword>